<name>A0A0F4Z874_9PEZI</name>
<evidence type="ECO:0000313" key="4">
    <source>
        <dbReference type="Proteomes" id="UP000033483"/>
    </source>
</evidence>
<keyword evidence="2" id="KW-0732">Signal</keyword>
<feature type="compositionally biased region" description="Low complexity" evidence="1">
    <location>
        <begin position="214"/>
        <end position="242"/>
    </location>
</feature>
<keyword evidence="4" id="KW-1185">Reference proteome</keyword>
<feature type="chain" id="PRO_5002482275" evidence="2">
    <location>
        <begin position="20"/>
        <end position="291"/>
    </location>
</feature>
<dbReference type="Proteomes" id="UP000033483">
    <property type="component" value="Unassembled WGS sequence"/>
</dbReference>
<feature type="compositionally biased region" description="Polar residues" evidence="1">
    <location>
        <begin position="187"/>
        <end position="198"/>
    </location>
</feature>
<evidence type="ECO:0000313" key="3">
    <source>
        <dbReference type="EMBL" id="KKA26744.1"/>
    </source>
</evidence>
<organism evidence="3 4">
    <name type="scientific">Thielaviopsis punctulata</name>
    <dbReference type="NCBI Taxonomy" id="72032"/>
    <lineage>
        <taxon>Eukaryota</taxon>
        <taxon>Fungi</taxon>
        <taxon>Dikarya</taxon>
        <taxon>Ascomycota</taxon>
        <taxon>Pezizomycotina</taxon>
        <taxon>Sordariomycetes</taxon>
        <taxon>Hypocreomycetidae</taxon>
        <taxon>Microascales</taxon>
        <taxon>Ceratocystidaceae</taxon>
        <taxon>Thielaviopsis</taxon>
    </lineage>
</organism>
<accession>A0A0F4Z874</accession>
<feature type="non-terminal residue" evidence="3">
    <location>
        <position position="291"/>
    </location>
</feature>
<dbReference type="AlphaFoldDB" id="A0A0F4Z874"/>
<feature type="region of interest" description="Disordered" evidence="1">
    <location>
        <begin position="187"/>
        <end position="291"/>
    </location>
</feature>
<proteinExistence type="predicted"/>
<sequence length="291" mass="30607">MRFSYAPLAVALLAQNTVATQNFTISNGQIFTPGFVVVDSPQPGTPMGGETIQVAIDVTADGKLPQPPYDESSPSLIYNISMFMFSYETGRNFSMANSSEALDANILNQEPGSTVKHVNFLWPDCLVGDGQPSDTSSDRGAYNISILQFFRLNNKNHYTIFNLPISVTNSIPKNSARPSCDSINNPLLSPNETISDPTIKTLFGPGDSTTVITSTGNDAKSNNNNDNNNNSSDNNNSNNNSQGGNGNSGSGESDNTNGNGNGNGNGNDANELGTPKTQATPENGLGSGAPV</sequence>
<comment type="caution">
    <text evidence="3">The sequence shown here is derived from an EMBL/GenBank/DDBJ whole genome shotgun (WGS) entry which is preliminary data.</text>
</comment>
<gene>
    <name evidence="3" type="ORF">TD95_000884</name>
</gene>
<evidence type="ECO:0000256" key="1">
    <source>
        <dbReference type="SAM" id="MobiDB-lite"/>
    </source>
</evidence>
<feature type="signal peptide" evidence="2">
    <location>
        <begin position="1"/>
        <end position="19"/>
    </location>
</feature>
<dbReference type="OrthoDB" id="3267335at2759"/>
<protein>
    <submittedName>
        <fullName evidence="3">Uncharacterized protein</fullName>
    </submittedName>
</protein>
<dbReference type="EMBL" id="LAEV01001983">
    <property type="protein sequence ID" value="KKA26744.1"/>
    <property type="molecule type" value="Genomic_DNA"/>
</dbReference>
<reference evidence="3 4" key="1">
    <citation type="submission" date="2015-03" db="EMBL/GenBank/DDBJ databases">
        <authorList>
            <person name="Radwan O."/>
            <person name="Al-Naeli F.A."/>
            <person name="Rendon G.A."/>
            <person name="Fields C."/>
        </authorList>
    </citation>
    <scope>NUCLEOTIDE SEQUENCE [LARGE SCALE GENOMIC DNA]</scope>
    <source>
        <strain evidence="3">CR-DP1</strain>
    </source>
</reference>
<evidence type="ECO:0000256" key="2">
    <source>
        <dbReference type="SAM" id="SignalP"/>
    </source>
</evidence>